<dbReference type="Proteomes" id="UP000772434">
    <property type="component" value="Unassembled WGS sequence"/>
</dbReference>
<sequence>MAPYRKGPPVKPELGMLYSMEVWWAGEWLKERGYLLRPRYRSGWKPSWRIGKDFYLNYEDGLAGHGIVMDAIRISDSLMVAMKRVSLSSVRQAGEEKVATLFSNDQHSTNPLNHYIRVLEVLSVPDNINEKIIVMIFMRGVMDPSFNTIGEVLQFFKEMIEGLQYMHRNNVAHRDCSINNMAMDAKSMYTRIYHPIEQKKRFDWSGGALHHSRTRCPPKYYLFDFGFSRLYDSSQPPPLEPAIKSGGYFTPEAEEDALCDPFAADVYLLGNMMCFFGCPGIHGLKFLAELVDDMMADDPAKRPTMDEVASRFSVIVQKQPWWKLRTRAVKKDEIIFLKPFRTLHHILWTFSMMLMLKPAIPCPRP</sequence>
<proteinExistence type="predicted"/>
<evidence type="ECO:0000256" key="1">
    <source>
        <dbReference type="ARBA" id="ARBA00022741"/>
    </source>
</evidence>
<comment type="caution">
    <text evidence="4">The sequence shown here is derived from an EMBL/GenBank/DDBJ whole genome shotgun (WGS) entry which is preliminary data.</text>
</comment>
<keyword evidence="4" id="KW-0418">Kinase</keyword>
<name>A0A9P5Q3T0_9AGAR</name>
<dbReference type="OrthoDB" id="5987198at2759"/>
<feature type="domain" description="Protein kinase" evidence="3">
    <location>
        <begin position="54"/>
        <end position="322"/>
    </location>
</feature>
<dbReference type="PROSITE" id="PS50011">
    <property type="entry name" value="PROTEIN_KINASE_DOM"/>
    <property type="match status" value="1"/>
</dbReference>
<organism evidence="4 5">
    <name type="scientific">Rhodocollybia butyracea</name>
    <dbReference type="NCBI Taxonomy" id="206335"/>
    <lineage>
        <taxon>Eukaryota</taxon>
        <taxon>Fungi</taxon>
        <taxon>Dikarya</taxon>
        <taxon>Basidiomycota</taxon>
        <taxon>Agaricomycotina</taxon>
        <taxon>Agaricomycetes</taxon>
        <taxon>Agaricomycetidae</taxon>
        <taxon>Agaricales</taxon>
        <taxon>Marasmiineae</taxon>
        <taxon>Omphalotaceae</taxon>
        <taxon>Rhodocollybia</taxon>
    </lineage>
</organism>
<evidence type="ECO:0000313" key="5">
    <source>
        <dbReference type="Proteomes" id="UP000772434"/>
    </source>
</evidence>
<dbReference type="Gene3D" id="1.10.510.10">
    <property type="entry name" value="Transferase(Phosphotransferase) domain 1"/>
    <property type="match status" value="1"/>
</dbReference>
<keyword evidence="4" id="KW-0808">Transferase</keyword>
<reference evidence="4" key="1">
    <citation type="submission" date="2020-11" db="EMBL/GenBank/DDBJ databases">
        <authorList>
            <consortium name="DOE Joint Genome Institute"/>
            <person name="Ahrendt S."/>
            <person name="Riley R."/>
            <person name="Andreopoulos W."/>
            <person name="Labutti K."/>
            <person name="Pangilinan J."/>
            <person name="Ruiz-Duenas F.J."/>
            <person name="Barrasa J.M."/>
            <person name="Sanchez-Garcia M."/>
            <person name="Camarero S."/>
            <person name="Miyauchi S."/>
            <person name="Serrano A."/>
            <person name="Linde D."/>
            <person name="Babiker R."/>
            <person name="Drula E."/>
            <person name="Ayuso-Fernandez I."/>
            <person name="Pacheco R."/>
            <person name="Padilla G."/>
            <person name="Ferreira P."/>
            <person name="Barriuso J."/>
            <person name="Kellner H."/>
            <person name="Castanera R."/>
            <person name="Alfaro M."/>
            <person name="Ramirez L."/>
            <person name="Pisabarro A.G."/>
            <person name="Kuo A."/>
            <person name="Tritt A."/>
            <person name="Lipzen A."/>
            <person name="He G."/>
            <person name="Yan M."/>
            <person name="Ng V."/>
            <person name="Cullen D."/>
            <person name="Martin F."/>
            <person name="Rosso M.-N."/>
            <person name="Henrissat B."/>
            <person name="Hibbett D."/>
            <person name="Martinez A.T."/>
            <person name="Grigoriev I.V."/>
        </authorList>
    </citation>
    <scope>NUCLEOTIDE SEQUENCE</scope>
    <source>
        <strain evidence="4">AH 40177</strain>
    </source>
</reference>
<gene>
    <name evidence="4" type="ORF">BDP27DRAFT_1215772</name>
</gene>
<dbReference type="PANTHER" id="PTHR24346">
    <property type="entry name" value="MAP/MICROTUBULE AFFINITY-REGULATING KINASE"/>
    <property type="match status" value="1"/>
</dbReference>
<dbReference type="GO" id="GO:0035556">
    <property type="term" value="P:intracellular signal transduction"/>
    <property type="evidence" value="ECO:0007669"/>
    <property type="project" value="TreeGrafter"/>
</dbReference>
<dbReference type="InterPro" id="IPR000719">
    <property type="entry name" value="Prot_kinase_dom"/>
</dbReference>
<dbReference type="SMART" id="SM00220">
    <property type="entry name" value="S_TKc"/>
    <property type="match status" value="1"/>
</dbReference>
<dbReference type="GO" id="GO:0004674">
    <property type="term" value="F:protein serine/threonine kinase activity"/>
    <property type="evidence" value="ECO:0007669"/>
    <property type="project" value="TreeGrafter"/>
</dbReference>
<keyword evidence="1" id="KW-0547">Nucleotide-binding</keyword>
<keyword evidence="2" id="KW-0067">ATP-binding</keyword>
<evidence type="ECO:0000259" key="3">
    <source>
        <dbReference type="PROSITE" id="PS50011"/>
    </source>
</evidence>
<dbReference type="EMBL" id="JADNRY010000017">
    <property type="protein sequence ID" value="KAF9073655.1"/>
    <property type="molecule type" value="Genomic_DNA"/>
</dbReference>
<protein>
    <submittedName>
        <fullName evidence="4">Kinase-like domain-containing protein</fullName>
    </submittedName>
</protein>
<dbReference type="GO" id="GO:0005737">
    <property type="term" value="C:cytoplasm"/>
    <property type="evidence" value="ECO:0007669"/>
    <property type="project" value="TreeGrafter"/>
</dbReference>
<dbReference type="PANTHER" id="PTHR24346:SF30">
    <property type="entry name" value="MATERNAL EMBRYONIC LEUCINE ZIPPER KINASE"/>
    <property type="match status" value="1"/>
</dbReference>
<evidence type="ECO:0000313" key="4">
    <source>
        <dbReference type="EMBL" id="KAF9073655.1"/>
    </source>
</evidence>
<dbReference type="InterPro" id="IPR011009">
    <property type="entry name" value="Kinase-like_dom_sf"/>
</dbReference>
<dbReference type="SUPFAM" id="SSF56112">
    <property type="entry name" value="Protein kinase-like (PK-like)"/>
    <property type="match status" value="1"/>
</dbReference>
<keyword evidence="5" id="KW-1185">Reference proteome</keyword>
<dbReference type="AlphaFoldDB" id="A0A9P5Q3T0"/>
<accession>A0A9P5Q3T0</accession>
<dbReference type="Pfam" id="PF00069">
    <property type="entry name" value="Pkinase"/>
    <property type="match status" value="1"/>
</dbReference>
<dbReference type="GO" id="GO:0005524">
    <property type="term" value="F:ATP binding"/>
    <property type="evidence" value="ECO:0007669"/>
    <property type="project" value="UniProtKB-KW"/>
</dbReference>
<evidence type="ECO:0000256" key="2">
    <source>
        <dbReference type="ARBA" id="ARBA00022840"/>
    </source>
</evidence>